<dbReference type="PANTHER" id="PTHR18964">
    <property type="entry name" value="ROK (REPRESSOR, ORF, KINASE) FAMILY"/>
    <property type="match status" value="1"/>
</dbReference>
<sequence>MKKAARFDPMTPLPGDLGAAGPSPVGPAARVEPAGPPTVRRHNRGLVLAAVASAPASRAAVAASTGLTRGTVSSLVDDLLADGMLVELEAPRGGRGRPANPLQLNPSGPCGVGVEIDVDDIAACVADLTGTVRVTRRVPSAHRHHPPADGLRRAAALAREVVAEAGLPVAGVRVALPGVVTPDGVLQRAPNLPRWENVDGLVDALGVGVPVTAANEADLAALAELWTGQGLRDMLFVSGGVGVGAGIVLDGRLFRGAGGRAGELGHVVVDPAGRACTCGGTGCLETVASTAALLRAADVPDVDALVRDPGPALDVAGAALGIALAGAVNLLDVPVVVLGGIYGRLGDALRTRVRDALRSRVVARPPVRVLRAAVTRDAALHGAALGVVRDLVGV</sequence>
<keyword evidence="5" id="KW-1185">Reference proteome</keyword>
<organism evidence="4 5">
    <name type="scientific">Pseudonocardia sulfidoxydans NBRC 16205</name>
    <dbReference type="NCBI Taxonomy" id="1223511"/>
    <lineage>
        <taxon>Bacteria</taxon>
        <taxon>Bacillati</taxon>
        <taxon>Actinomycetota</taxon>
        <taxon>Actinomycetes</taxon>
        <taxon>Pseudonocardiales</taxon>
        <taxon>Pseudonocardiaceae</taxon>
        <taxon>Pseudonocardia</taxon>
    </lineage>
</organism>
<evidence type="ECO:0000313" key="5">
    <source>
        <dbReference type="Proteomes" id="UP000321685"/>
    </source>
</evidence>
<accession>A0A511DA66</accession>
<dbReference type="SUPFAM" id="SSF53067">
    <property type="entry name" value="Actin-like ATPase domain"/>
    <property type="match status" value="1"/>
</dbReference>
<dbReference type="Pfam" id="PF00480">
    <property type="entry name" value="ROK"/>
    <property type="match status" value="1"/>
</dbReference>
<dbReference type="InterPro" id="IPR000835">
    <property type="entry name" value="HTH_MarR-typ"/>
</dbReference>
<protein>
    <submittedName>
        <fullName evidence="4">Xylose repressor</fullName>
    </submittedName>
</protein>
<evidence type="ECO:0000256" key="2">
    <source>
        <dbReference type="SAM" id="MobiDB-lite"/>
    </source>
</evidence>
<dbReference type="PANTHER" id="PTHR18964:SF149">
    <property type="entry name" value="BIFUNCTIONAL UDP-N-ACETYLGLUCOSAMINE 2-EPIMERASE_N-ACETYLMANNOSAMINE KINASE"/>
    <property type="match status" value="1"/>
</dbReference>
<dbReference type="AlphaFoldDB" id="A0A511DA66"/>
<dbReference type="Gene3D" id="1.10.10.10">
    <property type="entry name" value="Winged helix-like DNA-binding domain superfamily/Winged helix DNA-binding domain"/>
    <property type="match status" value="1"/>
</dbReference>
<dbReference type="Proteomes" id="UP000321685">
    <property type="component" value="Unassembled WGS sequence"/>
</dbReference>
<dbReference type="GO" id="GO:0003700">
    <property type="term" value="F:DNA-binding transcription factor activity"/>
    <property type="evidence" value="ECO:0007669"/>
    <property type="project" value="InterPro"/>
</dbReference>
<dbReference type="EMBL" id="BJVJ01000004">
    <property type="protein sequence ID" value="GEL21671.1"/>
    <property type="molecule type" value="Genomic_DNA"/>
</dbReference>
<dbReference type="InterPro" id="IPR036388">
    <property type="entry name" value="WH-like_DNA-bd_sf"/>
</dbReference>
<dbReference type="InterPro" id="IPR000600">
    <property type="entry name" value="ROK"/>
</dbReference>
<evidence type="ECO:0000256" key="1">
    <source>
        <dbReference type="ARBA" id="ARBA00006479"/>
    </source>
</evidence>
<reference evidence="4 5" key="1">
    <citation type="submission" date="2019-07" db="EMBL/GenBank/DDBJ databases">
        <title>Whole genome shotgun sequence of Pseudonocardia sulfidoxydans NBRC 16205.</title>
        <authorList>
            <person name="Hosoyama A."/>
            <person name="Uohara A."/>
            <person name="Ohji S."/>
            <person name="Ichikawa N."/>
        </authorList>
    </citation>
    <scope>NUCLEOTIDE SEQUENCE [LARGE SCALE GENOMIC DNA]</scope>
    <source>
        <strain evidence="4 5">NBRC 16205</strain>
    </source>
</reference>
<evidence type="ECO:0000313" key="4">
    <source>
        <dbReference type="EMBL" id="GEL21671.1"/>
    </source>
</evidence>
<dbReference type="InterPro" id="IPR036390">
    <property type="entry name" value="WH_DNA-bd_sf"/>
</dbReference>
<comment type="caution">
    <text evidence="4">The sequence shown here is derived from an EMBL/GenBank/DDBJ whole genome shotgun (WGS) entry which is preliminary data.</text>
</comment>
<feature type="region of interest" description="Disordered" evidence="2">
    <location>
        <begin position="1"/>
        <end position="40"/>
    </location>
</feature>
<dbReference type="Gene3D" id="3.30.420.40">
    <property type="match status" value="2"/>
</dbReference>
<dbReference type="Pfam" id="PF12802">
    <property type="entry name" value="MarR_2"/>
    <property type="match status" value="1"/>
</dbReference>
<dbReference type="SUPFAM" id="SSF46785">
    <property type="entry name" value="Winged helix' DNA-binding domain"/>
    <property type="match status" value="1"/>
</dbReference>
<dbReference type="InterPro" id="IPR043129">
    <property type="entry name" value="ATPase_NBD"/>
</dbReference>
<proteinExistence type="inferred from homology"/>
<comment type="similarity">
    <text evidence="1">Belongs to the ROK (NagC/XylR) family.</text>
</comment>
<feature type="domain" description="HTH marR-type" evidence="3">
    <location>
        <begin position="46"/>
        <end position="95"/>
    </location>
</feature>
<name>A0A511DA66_9PSEU</name>
<gene>
    <name evidence="4" type="ORF">PSU4_06250</name>
</gene>
<feature type="compositionally biased region" description="Low complexity" evidence="2">
    <location>
        <begin position="19"/>
        <end position="29"/>
    </location>
</feature>
<evidence type="ECO:0000259" key="3">
    <source>
        <dbReference type="Pfam" id="PF12802"/>
    </source>
</evidence>